<proteinExistence type="predicted"/>
<keyword evidence="4" id="KW-1185">Reference proteome</keyword>
<comment type="caution">
    <text evidence="3">The sequence shown here is derived from an EMBL/GenBank/DDBJ whole genome shotgun (WGS) entry which is preliminary data.</text>
</comment>
<name>A0ABW3FGU2_9HYPH</name>
<evidence type="ECO:0000313" key="3">
    <source>
        <dbReference type="EMBL" id="MFD0916837.1"/>
    </source>
</evidence>
<sequence length="141" mass="14867">MSPKLSATVLKLASWSVIAFALLLGTASYAAIDAPAQFVLDLLDWPLDGNHADISRDMRWMASVVSGLLVLLGTMMIWIVAPQVGAGNKPVARVAFWGVAAWAVIDCVGSYAAGVGSNSLWNMAFAMPFLASLGLMNPNKA</sequence>
<organism evidence="3 4">
    <name type="scientific">Pseudahrensia aquimaris</name>
    <dbReference type="NCBI Taxonomy" id="744461"/>
    <lineage>
        <taxon>Bacteria</taxon>
        <taxon>Pseudomonadati</taxon>
        <taxon>Pseudomonadota</taxon>
        <taxon>Alphaproteobacteria</taxon>
        <taxon>Hyphomicrobiales</taxon>
        <taxon>Ahrensiaceae</taxon>
        <taxon>Pseudahrensia</taxon>
    </lineage>
</organism>
<keyword evidence="1" id="KW-0812">Transmembrane</keyword>
<dbReference type="Proteomes" id="UP001597101">
    <property type="component" value="Unassembled WGS sequence"/>
</dbReference>
<evidence type="ECO:0000256" key="1">
    <source>
        <dbReference type="SAM" id="Phobius"/>
    </source>
</evidence>
<keyword evidence="1" id="KW-0472">Membrane</keyword>
<evidence type="ECO:0000313" key="4">
    <source>
        <dbReference type="Proteomes" id="UP001597101"/>
    </source>
</evidence>
<evidence type="ECO:0000256" key="2">
    <source>
        <dbReference type="SAM" id="SignalP"/>
    </source>
</evidence>
<reference evidence="4" key="1">
    <citation type="journal article" date="2019" name="Int. J. Syst. Evol. Microbiol.">
        <title>The Global Catalogue of Microorganisms (GCM) 10K type strain sequencing project: providing services to taxonomists for standard genome sequencing and annotation.</title>
        <authorList>
            <consortium name="The Broad Institute Genomics Platform"/>
            <consortium name="The Broad Institute Genome Sequencing Center for Infectious Disease"/>
            <person name="Wu L."/>
            <person name="Ma J."/>
        </authorList>
    </citation>
    <scope>NUCLEOTIDE SEQUENCE [LARGE SCALE GENOMIC DNA]</scope>
    <source>
        <strain evidence="4">CCUG 60023</strain>
    </source>
</reference>
<feature type="chain" id="PRO_5045103764" evidence="2">
    <location>
        <begin position="31"/>
        <end position="141"/>
    </location>
</feature>
<keyword evidence="2" id="KW-0732">Signal</keyword>
<feature type="signal peptide" evidence="2">
    <location>
        <begin position="1"/>
        <end position="30"/>
    </location>
</feature>
<feature type="transmembrane region" description="Helical" evidence="1">
    <location>
        <begin position="94"/>
        <end position="113"/>
    </location>
</feature>
<keyword evidence="1" id="KW-1133">Transmembrane helix</keyword>
<dbReference type="RefSeq" id="WP_377212682.1">
    <property type="nucleotide sequence ID" value="NZ_JBHTJV010000009.1"/>
</dbReference>
<protein>
    <submittedName>
        <fullName evidence="3">Uncharacterized protein</fullName>
    </submittedName>
</protein>
<feature type="transmembrane region" description="Helical" evidence="1">
    <location>
        <begin position="60"/>
        <end position="82"/>
    </location>
</feature>
<dbReference type="EMBL" id="JBHTJV010000009">
    <property type="protein sequence ID" value="MFD0916837.1"/>
    <property type="molecule type" value="Genomic_DNA"/>
</dbReference>
<gene>
    <name evidence="3" type="ORF">ACFQ14_10495</name>
</gene>
<accession>A0ABW3FGU2</accession>